<dbReference type="InterPro" id="IPR011025">
    <property type="entry name" value="GproteinA_insert"/>
</dbReference>
<keyword evidence="8" id="KW-0449">Lipoprotein</keyword>
<keyword evidence="6" id="KW-0564">Palmitate</keyword>
<evidence type="ECO:0000256" key="6">
    <source>
        <dbReference type="ARBA" id="ARBA00023139"/>
    </source>
</evidence>
<evidence type="ECO:0000256" key="7">
    <source>
        <dbReference type="ARBA" id="ARBA00023224"/>
    </source>
</evidence>
<keyword evidence="2 10" id="KW-0479">Metal-binding</keyword>
<feature type="binding site" evidence="9">
    <location>
        <begin position="49"/>
        <end position="53"/>
    </location>
    <ligand>
        <name>GTP</name>
        <dbReference type="ChEBI" id="CHEBI:37565"/>
    </ligand>
</feature>
<dbReference type="GO" id="GO:0005834">
    <property type="term" value="C:heterotrimeric G-protein complex"/>
    <property type="evidence" value="ECO:0007669"/>
    <property type="project" value="TreeGrafter"/>
</dbReference>
<dbReference type="GO" id="GO:0003924">
    <property type="term" value="F:GTPase activity"/>
    <property type="evidence" value="ECO:0007669"/>
    <property type="project" value="InterPro"/>
</dbReference>
<feature type="binding site" evidence="9">
    <location>
        <position position="227"/>
    </location>
    <ligand>
        <name>GTP</name>
        <dbReference type="ChEBI" id="CHEBI:37565"/>
    </ligand>
</feature>
<reference evidence="11 12" key="1">
    <citation type="journal article" date="2013" name="Curr. Biol.">
        <title>The Genome of the Foraminiferan Reticulomyxa filosa.</title>
        <authorList>
            <person name="Glockner G."/>
            <person name="Hulsmann N."/>
            <person name="Schleicher M."/>
            <person name="Noegel A.A."/>
            <person name="Eichinger L."/>
            <person name="Gallinger C."/>
            <person name="Pawlowski J."/>
            <person name="Sierra R."/>
            <person name="Euteneuer U."/>
            <person name="Pillet L."/>
            <person name="Moustafa A."/>
            <person name="Platzer M."/>
            <person name="Groth M."/>
            <person name="Szafranski K."/>
            <person name="Schliwa M."/>
        </authorList>
    </citation>
    <scope>NUCLEOTIDE SEQUENCE [LARGE SCALE GENOMIC DNA]</scope>
</reference>
<dbReference type="PRINTS" id="PR00318">
    <property type="entry name" value="GPROTEINA"/>
</dbReference>
<keyword evidence="7" id="KW-0807">Transducer</keyword>
<dbReference type="SMART" id="SM00275">
    <property type="entry name" value="G_alpha"/>
    <property type="match status" value="1"/>
</dbReference>
<evidence type="ECO:0000256" key="1">
    <source>
        <dbReference type="ARBA" id="ARBA00022707"/>
    </source>
</evidence>
<gene>
    <name evidence="11" type="ORF">RFI_12203</name>
</gene>
<keyword evidence="12" id="KW-1185">Reference proteome</keyword>
<keyword evidence="5 9" id="KW-0342">GTP-binding</keyword>
<dbReference type="CDD" id="cd00066">
    <property type="entry name" value="G-alpha"/>
    <property type="match status" value="1"/>
</dbReference>
<protein>
    <submittedName>
        <fullName evidence="11">Uncharacterized protein</fullName>
    </submittedName>
</protein>
<dbReference type="SUPFAM" id="SSF52540">
    <property type="entry name" value="P-loop containing nucleoside triphosphate hydrolases"/>
    <property type="match status" value="1"/>
</dbReference>
<evidence type="ECO:0000256" key="2">
    <source>
        <dbReference type="ARBA" id="ARBA00022723"/>
    </source>
</evidence>
<keyword evidence="4 10" id="KW-0460">Magnesium</keyword>
<comment type="caution">
    <text evidence="11">The sequence shown here is derived from an EMBL/GenBank/DDBJ whole genome shotgun (WGS) entry which is preliminary data.</text>
</comment>
<dbReference type="GO" id="GO:0031683">
    <property type="term" value="F:G-protein beta/gamma-subunit complex binding"/>
    <property type="evidence" value="ECO:0007669"/>
    <property type="project" value="InterPro"/>
</dbReference>
<dbReference type="InterPro" id="IPR027417">
    <property type="entry name" value="P-loop_NTPase"/>
</dbReference>
<evidence type="ECO:0000256" key="10">
    <source>
        <dbReference type="PIRSR" id="PIRSR601019-2"/>
    </source>
</evidence>
<dbReference type="Gene3D" id="3.40.50.300">
    <property type="entry name" value="P-loop containing nucleotide triphosphate hydrolases"/>
    <property type="match status" value="1"/>
</dbReference>
<evidence type="ECO:0000256" key="4">
    <source>
        <dbReference type="ARBA" id="ARBA00022842"/>
    </source>
</evidence>
<dbReference type="EMBL" id="ASPP01008841">
    <property type="protein sequence ID" value="ETO24947.1"/>
    <property type="molecule type" value="Genomic_DNA"/>
</dbReference>
<dbReference type="GO" id="GO:0007188">
    <property type="term" value="P:adenylate cyclase-modulating G protein-coupled receptor signaling pathway"/>
    <property type="evidence" value="ECO:0007669"/>
    <property type="project" value="TreeGrafter"/>
</dbReference>
<sequence length="256" mass="29873">MEHYYNKVSEIMKVDYLPNDDDVLKARIRTTGLIEMVYEKDDNIFKICDVGGQRSERKKWIHSFEHVSAIIFVAALNHYACVLFEDERINAMHESMELFDDICNSKWFRKSGILFCFLNYIMLVLFKKKNLPSSLSLEMILFLNKDDLFRETLGVGHSLSLAFSKDKGWNGEQWDPKLDYIPKSNVSYADDPDFHSCYQVASKFILDQYLDINEDKEKTIFTHFTCATDSNSIETVFWDVQNIVIKANLRRGGLII</sequence>
<accession>X6NHY3</accession>
<evidence type="ECO:0000256" key="9">
    <source>
        <dbReference type="PIRSR" id="PIRSR601019-1"/>
    </source>
</evidence>
<dbReference type="Pfam" id="PF00503">
    <property type="entry name" value="G-alpha"/>
    <property type="match status" value="2"/>
</dbReference>
<feature type="binding site" evidence="9">
    <location>
        <begin position="24"/>
        <end position="30"/>
    </location>
    <ligand>
        <name>GTP</name>
        <dbReference type="ChEBI" id="CHEBI:37565"/>
    </ligand>
</feature>
<proteinExistence type="predicted"/>
<evidence type="ECO:0000256" key="5">
    <source>
        <dbReference type="ARBA" id="ARBA00023134"/>
    </source>
</evidence>
<evidence type="ECO:0000313" key="11">
    <source>
        <dbReference type="EMBL" id="ETO24947.1"/>
    </source>
</evidence>
<feature type="binding site" evidence="9">
    <location>
        <begin position="144"/>
        <end position="147"/>
    </location>
    <ligand>
        <name>GTP</name>
        <dbReference type="ChEBI" id="CHEBI:37565"/>
    </ligand>
</feature>
<dbReference type="PANTHER" id="PTHR10218">
    <property type="entry name" value="GTP-BINDING PROTEIN ALPHA SUBUNIT"/>
    <property type="match status" value="1"/>
</dbReference>
<dbReference type="InterPro" id="IPR001019">
    <property type="entry name" value="Gprotein_alpha_su"/>
</dbReference>
<evidence type="ECO:0000256" key="3">
    <source>
        <dbReference type="ARBA" id="ARBA00022741"/>
    </source>
</evidence>
<dbReference type="OrthoDB" id="5817230at2759"/>
<keyword evidence="1" id="KW-0519">Myristate</keyword>
<evidence type="ECO:0000313" key="12">
    <source>
        <dbReference type="Proteomes" id="UP000023152"/>
    </source>
</evidence>
<dbReference type="GO" id="GO:0005737">
    <property type="term" value="C:cytoplasm"/>
    <property type="evidence" value="ECO:0007669"/>
    <property type="project" value="TreeGrafter"/>
</dbReference>
<keyword evidence="3 9" id="KW-0547">Nucleotide-binding</keyword>
<feature type="binding site" evidence="10">
    <location>
        <position position="30"/>
    </location>
    <ligand>
        <name>Mg(2+)</name>
        <dbReference type="ChEBI" id="CHEBI:18420"/>
    </ligand>
</feature>
<dbReference type="SUPFAM" id="SSF47895">
    <property type="entry name" value="Transducin (alpha subunit), insertion domain"/>
    <property type="match status" value="1"/>
</dbReference>
<dbReference type="AlphaFoldDB" id="X6NHY3"/>
<organism evidence="11 12">
    <name type="scientific">Reticulomyxa filosa</name>
    <dbReference type="NCBI Taxonomy" id="46433"/>
    <lineage>
        <taxon>Eukaryota</taxon>
        <taxon>Sar</taxon>
        <taxon>Rhizaria</taxon>
        <taxon>Retaria</taxon>
        <taxon>Foraminifera</taxon>
        <taxon>Monothalamids</taxon>
        <taxon>Reticulomyxidae</taxon>
        <taxon>Reticulomyxa</taxon>
    </lineage>
</organism>
<dbReference type="GO" id="GO:0046872">
    <property type="term" value="F:metal ion binding"/>
    <property type="evidence" value="ECO:0007669"/>
    <property type="project" value="UniProtKB-KW"/>
</dbReference>
<dbReference type="Proteomes" id="UP000023152">
    <property type="component" value="Unassembled WGS sequence"/>
</dbReference>
<dbReference type="GO" id="GO:0005525">
    <property type="term" value="F:GTP binding"/>
    <property type="evidence" value="ECO:0007669"/>
    <property type="project" value="UniProtKB-KW"/>
</dbReference>
<dbReference type="PROSITE" id="PS51882">
    <property type="entry name" value="G_ALPHA"/>
    <property type="match status" value="1"/>
</dbReference>
<evidence type="ECO:0000256" key="8">
    <source>
        <dbReference type="ARBA" id="ARBA00023288"/>
    </source>
</evidence>
<dbReference type="FunFam" id="3.40.50.300:FF:003800">
    <property type="entry name" value="Guanine nucleotide-binding protein G(k) subunit alpha"/>
    <property type="match status" value="1"/>
</dbReference>
<dbReference type="GO" id="GO:0001664">
    <property type="term" value="F:G protein-coupled receptor binding"/>
    <property type="evidence" value="ECO:0007669"/>
    <property type="project" value="TreeGrafter"/>
</dbReference>
<name>X6NHY3_RETFI</name>
<dbReference type="PANTHER" id="PTHR10218:SF302">
    <property type="entry name" value="GUANINE NUCLEOTIDE-BINDING PROTEIN ALPHA-5 SUBUNIT"/>
    <property type="match status" value="1"/>
</dbReference>